<keyword evidence="3" id="KW-1185">Reference proteome</keyword>
<proteinExistence type="predicted"/>
<sequence>MRTRGPRVLDTVLGELSDIDAANVARCARVLLRHPLLRPGGPDGDMLPLVYRYRVPLQEMFAALLGYRLVVQRRFARLHKPGPGAGAHRGEPGMTPRAYAYLCLVMAALTGVGRQVLLSRLVADVRAAGSEAGLAVADDLADRRALTAALRHLIALGVITETDGTVAGAEALITIDTDLLGQLLAGRPAEAASGEELIAQACAAATPDHAVRRRLVEYPVTLHSALPPEHRDWLLRNQRRESVLLERCFGLVTEIRAEGVAVTDPEEYLTDVVFPGTGTVARIALLALPELLDGGRRPDGRVPVTRVRLRVVCDRLVDDFPSAWSRQATEDMAALVSDVGDLLTRLGLAEPDGDGWLLSPAGHRWLPRPDDTPGRVPDPAPAAPEPGWSLFDTDEEGTP</sequence>
<evidence type="ECO:0000256" key="1">
    <source>
        <dbReference type="SAM" id="MobiDB-lite"/>
    </source>
</evidence>
<reference evidence="2" key="1">
    <citation type="journal article" date="2014" name="Int. J. Syst. Evol. Microbiol.">
        <title>Complete genome sequence of Corynebacterium casei LMG S-19264T (=DSM 44701T), isolated from a smear-ripened cheese.</title>
        <authorList>
            <consortium name="US DOE Joint Genome Institute (JGI-PGF)"/>
            <person name="Walter F."/>
            <person name="Albersmeier A."/>
            <person name="Kalinowski J."/>
            <person name="Ruckert C."/>
        </authorList>
    </citation>
    <scope>NUCLEOTIDE SEQUENCE</scope>
    <source>
        <strain evidence="2">JCM 3276</strain>
    </source>
</reference>
<gene>
    <name evidence="2" type="ORF">GCM10010171_00380</name>
</gene>
<feature type="region of interest" description="Disordered" evidence="1">
    <location>
        <begin position="360"/>
        <end position="399"/>
    </location>
</feature>
<organism evidence="2 3">
    <name type="scientific">Actinokineospora fastidiosa</name>
    <dbReference type="NCBI Taxonomy" id="1816"/>
    <lineage>
        <taxon>Bacteria</taxon>
        <taxon>Bacillati</taxon>
        <taxon>Actinomycetota</taxon>
        <taxon>Actinomycetes</taxon>
        <taxon>Pseudonocardiales</taxon>
        <taxon>Pseudonocardiaceae</taxon>
        <taxon>Actinokineospora</taxon>
    </lineage>
</organism>
<reference evidence="2" key="2">
    <citation type="submission" date="2020-09" db="EMBL/GenBank/DDBJ databases">
        <authorList>
            <person name="Sun Q."/>
            <person name="Ohkuma M."/>
        </authorList>
    </citation>
    <scope>NUCLEOTIDE SEQUENCE</scope>
    <source>
        <strain evidence="2">JCM 3276</strain>
    </source>
</reference>
<evidence type="ECO:0000313" key="2">
    <source>
        <dbReference type="EMBL" id="GGS12646.1"/>
    </source>
</evidence>
<protein>
    <recommendedName>
        <fullName evidence="4">TIGR02678 family protein</fullName>
    </recommendedName>
</protein>
<dbReference type="Proteomes" id="UP000660680">
    <property type="component" value="Unassembled WGS sequence"/>
</dbReference>
<name>A0A918L5X5_9PSEU</name>
<dbReference type="RefSeq" id="WP_189208236.1">
    <property type="nucleotide sequence ID" value="NZ_BMRB01000001.1"/>
</dbReference>
<dbReference type="AlphaFoldDB" id="A0A918L5X5"/>
<dbReference type="EMBL" id="BMRB01000001">
    <property type="protein sequence ID" value="GGS12646.1"/>
    <property type="molecule type" value="Genomic_DNA"/>
</dbReference>
<dbReference type="Pfam" id="PF09661">
    <property type="entry name" value="DUF2398"/>
    <property type="match status" value="1"/>
</dbReference>
<evidence type="ECO:0000313" key="3">
    <source>
        <dbReference type="Proteomes" id="UP000660680"/>
    </source>
</evidence>
<dbReference type="InterPro" id="IPR013494">
    <property type="entry name" value="CHP02678"/>
</dbReference>
<comment type="caution">
    <text evidence="2">The sequence shown here is derived from an EMBL/GenBank/DDBJ whole genome shotgun (WGS) entry which is preliminary data.</text>
</comment>
<accession>A0A918L5X5</accession>
<evidence type="ECO:0008006" key="4">
    <source>
        <dbReference type="Google" id="ProtNLM"/>
    </source>
</evidence>